<sequence length="279" mass="28855">MLRQRVVTAIAVIVPVFLLIAFAPSGVVAGFVLLVVALGAFEWARLGRFATKGTRAAFAVLVLAVPASLLLAWGGAGWTEMHAWVLWLGVVWWGLVFVGLPTYRPGLGAGTWGRWLLRGAAFPTLAPAALALVWLHASAPMLVIYLLLLVAAADTGAFVVGRRFGRSKLAPDISPGKTREGLLGTLAATVPVALVGAWGFGLLAMDALVFVLLGIVVALVSVAGDLQESVLKREAGAKDSGALLPGHGGILDRVDSLTAAAPVFAAGLLWTALFPQGGG</sequence>
<evidence type="ECO:0000256" key="3">
    <source>
        <dbReference type="ARBA" id="ARBA00005119"/>
    </source>
</evidence>
<evidence type="ECO:0000256" key="17">
    <source>
        <dbReference type="ARBA" id="ARBA00023264"/>
    </source>
</evidence>
<evidence type="ECO:0000256" key="7">
    <source>
        <dbReference type="ARBA" id="ARBA00019373"/>
    </source>
</evidence>
<proteinExistence type="inferred from homology"/>
<feature type="transmembrane region" description="Helical" evidence="19">
    <location>
        <begin position="182"/>
        <end position="201"/>
    </location>
</feature>
<dbReference type="EMBL" id="CP003989">
    <property type="protein sequence ID" value="AGA33628.1"/>
    <property type="molecule type" value="Genomic_DNA"/>
</dbReference>
<keyword evidence="8" id="KW-1003">Cell membrane</keyword>
<feature type="transmembrane region" description="Helical" evidence="19">
    <location>
        <begin position="84"/>
        <end position="103"/>
    </location>
</feature>
<dbReference type="PATRIC" id="fig|1255043.3.peg.1990"/>
<evidence type="ECO:0000313" key="20">
    <source>
        <dbReference type="EMBL" id="AGA33628.1"/>
    </source>
</evidence>
<dbReference type="InterPro" id="IPR000374">
    <property type="entry name" value="PC_trans"/>
</dbReference>
<feature type="transmembrane region" description="Helical" evidence="19">
    <location>
        <begin position="56"/>
        <end position="78"/>
    </location>
</feature>
<dbReference type="UniPathway" id="UPA00557">
    <property type="reaction ID" value="UER00614"/>
</dbReference>
<evidence type="ECO:0000256" key="14">
    <source>
        <dbReference type="ARBA" id="ARBA00023098"/>
    </source>
</evidence>
<feature type="transmembrane region" description="Helical" evidence="19">
    <location>
        <begin position="207"/>
        <end position="226"/>
    </location>
</feature>
<dbReference type="EC" id="2.7.7.41" evidence="6 18"/>
<dbReference type="Proteomes" id="UP000010809">
    <property type="component" value="Chromosome"/>
</dbReference>
<evidence type="ECO:0000256" key="9">
    <source>
        <dbReference type="ARBA" id="ARBA00022516"/>
    </source>
</evidence>
<comment type="pathway">
    <text evidence="3 18">Phospholipid metabolism; CDP-diacylglycerol biosynthesis; CDP-diacylglycerol from sn-glycerol 3-phosphate: step 3/3.</text>
</comment>
<protein>
    <recommendedName>
        <fullName evidence="7 18">Phosphatidate cytidylyltransferase</fullName>
        <ecNumber evidence="6 18">2.7.7.41</ecNumber>
    </recommendedName>
</protein>
<comment type="similarity">
    <text evidence="5 18">Belongs to the CDS family.</text>
</comment>
<dbReference type="GO" id="GO:0016024">
    <property type="term" value="P:CDP-diacylglycerol biosynthetic process"/>
    <property type="evidence" value="ECO:0007669"/>
    <property type="project" value="UniProtKB-UniPathway"/>
</dbReference>
<keyword evidence="15 19" id="KW-0472">Membrane</keyword>
<feature type="transmembrane region" description="Helical" evidence="19">
    <location>
        <begin position="115"/>
        <end position="136"/>
    </location>
</feature>
<evidence type="ECO:0000256" key="11">
    <source>
        <dbReference type="ARBA" id="ARBA00022692"/>
    </source>
</evidence>
<dbReference type="PANTHER" id="PTHR46382:SF1">
    <property type="entry name" value="PHOSPHATIDATE CYTIDYLYLTRANSFERASE"/>
    <property type="match status" value="1"/>
</dbReference>
<keyword evidence="9" id="KW-0444">Lipid biosynthesis</keyword>
<evidence type="ECO:0000256" key="6">
    <source>
        <dbReference type="ARBA" id="ARBA00012487"/>
    </source>
</evidence>
<keyword evidence="13 19" id="KW-1133">Transmembrane helix</keyword>
<keyword evidence="12 18" id="KW-0548">Nucleotidyltransferase</keyword>
<keyword evidence="16" id="KW-0594">Phospholipid biosynthesis</keyword>
<dbReference type="Pfam" id="PF01148">
    <property type="entry name" value="CTP_transf_1"/>
    <property type="match status" value="1"/>
</dbReference>
<comment type="pathway">
    <text evidence="4">Lipid metabolism.</text>
</comment>
<evidence type="ECO:0000256" key="10">
    <source>
        <dbReference type="ARBA" id="ARBA00022679"/>
    </source>
</evidence>
<comment type="catalytic activity">
    <reaction evidence="1 18">
        <text>a 1,2-diacyl-sn-glycero-3-phosphate + CTP + H(+) = a CDP-1,2-diacyl-sn-glycerol + diphosphate</text>
        <dbReference type="Rhea" id="RHEA:16229"/>
        <dbReference type="ChEBI" id="CHEBI:15378"/>
        <dbReference type="ChEBI" id="CHEBI:33019"/>
        <dbReference type="ChEBI" id="CHEBI:37563"/>
        <dbReference type="ChEBI" id="CHEBI:58332"/>
        <dbReference type="ChEBI" id="CHEBI:58608"/>
        <dbReference type="EC" id="2.7.7.41"/>
    </reaction>
</comment>
<evidence type="ECO:0000256" key="15">
    <source>
        <dbReference type="ARBA" id="ARBA00023136"/>
    </source>
</evidence>
<evidence type="ECO:0000256" key="13">
    <source>
        <dbReference type="ARBA" id="ARBA00022989"/>
    </source>
</evidence>
<name>L0DX52_THIND</name>
<reference evidence="20" key="1">
    <citation type="submission" date="2015-12" db="EMBL/GenBank/DDBJ databases">
        <authorList>
            <person name="Tikhonova T.V."/>
            <person name="Pavlov A.R."/>
            <person name="Beletsky A.V."/>
            <person name="Mardanov A.V."/>
            <person name="Sorokin D.Y."/>
            <person name="Ravin N.V."/>
            <person name="Popov V.O."/>
        </authorList>
    </citation>
    <scope>NUCLEOTIDE SEQUENCE</scope>
    <source>
        <strain evidence="20">DSM 14787</strain>
    </source>
</reference>
<dbReference type="OrthoDB" id="9799199at2"/>
<dbReference type="AlphaFoldDB" id="L0DX52"/>
<accession>L0DX52</accession>
<dbReference type="PROSITE" id="PS01315">
    <property type="entry name" value="CDS"/>
    <property type="match status" value="1"/>
</dbReference>
<dbReference type="GO" id="GO:0004605">
    <property type="term" value="F:phosphatidate cytidylyltransferase activity"/>
    <property type="evidence" value="ECO:0007669"/>
    <property type="project" value="UniProtKB-EC"/>
</dbReference>
<dbReference type="eggNOG" id="COG4589">
    <property type="taxonomic scope" value="Bacteria"/>
</dbReference>
<keyword evidence="11 18" id="KW-0812">Transmembrane</keyword>
<evidence type="ECO:0000256" key="16">
    <source>
        <dbReference type="ARBA" id="ARBA00023209"/>
    </source>
</evidence>
<feature type="transmembrane region" description="Helical" evidence="19">
    <location>
        <begin position="12"/>
        <end position="44"/>
    </location>
</feature>
<keyword evidence="21" id="KW-1185">Reference proteome</keyword>
<evidence type="ECO:0000256" key="18">
    <source>
        <dbReference type="RuleBase" id="RU003938"/>
    </source>
</evidence>
<organism evidence="20 21">
    <name type="scientific">Thioalkalivibrio nitratireducens (strain DSM 14787 / UNIQEM 213 / ALEN2)</name>
    <dbReference type="NCBI Taxonomy" id="1255043"/>
    <lineage>
        <taxon>Bacteria</taxon>
        <taxon>Pseudomonadati</taxon>
        <taxon>Pseudomonadota</taxon>
        <taxon>Gammaproteobacteria</taxon>
        <taxon>Chromatiales</taxon>
        <taxon>Ectothiorhodospiraceae</taxon>
        <taxon>Thioalkalivibrio</taxon>
    </lineage>
</organism>
<feature type="transmembrane region" description="Helical" evidence="19">
    <location>
        <begin position="142"/>
        <end position="161"/>
    </location>
</feature>
<evidence type="ECO:0000256" key="12">
    <source>
        <dbReference type="ARBA" id="ARBA00022695"/>
    </source>
</evidence>
<keyword evidence="10 18" id="KW-0808">Transferase</keyword>
<dbReference type="KEGG" id="tni:TVNIR_1967"/>
<comment type="subcellular location">
    <subcellularLocation>
        <location evidence="2">Cell membrane</location>
        <topology evidence="2">Multi-pass membrane protein</topology>
    </subcellularLocation>
</comment>
<dbReference type="STRING" id="1255043.TVNIR_1967"/>
<keyword evidence="17" id="KW-1208">Phospholipid metabolism</keyword>
<evidence type="ECO:0000256" key="5">
    <source>
        <dbReference type="ARBA" id="ARBA00010185"/>
    </source>
</evidence>
<keyword evidence="14" id="KW-0443">Lipid metabolism</keyword>
<evidence type="ECO:0000256" key="19">
    <source>
        <dbReference type="SAM" id="Phobius"/>
    </source>
</evidence>
<evidence type="ECO:0000313" key="21">
    <source>
        <dbReference type="Proteomes" id="UP000010809"/>
    </source>
</evidence>
<dbReference type="HOGENOM" id="CLU_037294_1_2_6"/>
<dbReference type="PANTHER" id="PTHR46382">
    <property type="entry name" value="PHOSPHATIDATE CYTIDYLYLTRANSFERASE"/>
    <property type="match status" value="1"/>
</dbReference>
<evidence type="ECO:0000256" key="4">
    <source>
        <dbReference type="ARBA" id="ARBA00005189"/>
    </source>
</evidence>
<evidence type="ECO:0000256" key="1">
    <source>
        <dbReference type="ARBA" id="ARBA00001698"/>
    </source>
</evidence>
<dbReference type="RefSeq" id="WP_015258755.1">
    <property type="nucleotide sequence ID" value="NC_019902.2"/>
</dbReference>
<dbReference type="GO" id="GO:0005886">
    <property type="term" value="C:plasma membrane"/>
    <property type="evidence" value="ECO:0007669"/>
    <property type="project" value="UniProtKB-SubCell"/>
</dbReference>
<evidence type="ECO:0000256" key="8">
    <source>
        <dbReference type="ARBA" id="ARBA00022475"/>
    </source>
</evidence>
<gene>
    <name evidence="20" type="primary">cdsA [H]</name>
    <name evidence="20" type="ordered locus">TVNIR_1967</name>
</gene>
<evidence type="ECO:0000256" key="2">
    <source>
        <dbReference type="ARBA" id="ARBA00004651"/>
    </source>
</evidence>